<feature type="domain" description="Methyltransferase" evidence="3">
    <location>
        <begin position="36"/>
        <end position="133"/>
    </location>
</feature>
<dbReference type="Proteomes" id="UP000290365">
    <property type="component" value="Chromosome"/>
</dbReference>
<dbReference type="PANTHER" id="PTHR43861">
    <property type="entry name" value="TRANS-ACONITATE 2-METHYLTRANSFERASE-RELATED"/>
    <property type="match status" value="1"/>
</dbReference>
<dbReference type="EMBL" id="CP035758">
    <property type="protein sequence ID" value="QBD81384.1"/>
    <property type="molecule type" value="Genomic_DNA"/>
</dbReference>
<dbReference type="RefSeq" id="WP_129892445.1">
    <property type="nucleotide sequence ID" value="NZ_CP035758.1"/>
</dbReference>
<evidence type="ECO:0000256" key="2">
    <source>
        <dbReference type="ARBA" id="ARBA00022679"/>
    </source>
</evidence>
<evidence type="ECO:0000256" key="1">
    <source>
        <dbReference type="ARBA" id="ARBA00022603"/>
    </source>
</evidence>
<evidence type="ECO:0000313" key="5">
    <source>
        <dbReference type="Proteomes" id="UP000290365"/>
    </source>
</evidence>
<dbReference type="Gene3D" id="2.20.130.10">
    <property type="entry name" value="CAC2371-like domains"/>
    <property type="match status" value="1"/>
</dbReference>
<dbReference type="PANTHER" id="PTHR43861:SF1">
    <property type="entry name" value="TRANS-ACONITATE 2-METHYLTRANSFERASE"/>
    <property type="match status" value="1"/>
</dbReference>
<keyword evidence="2 4" id="KW-0808">Transferase</keyword>
<evidence type="ECO:0000259" key="3">
    <source>
        <dbReference type="Pfam" id="PF13649"/>
    </source>
</evidence>
<dbReference type="GO" id="GO:0032259">
    <property type="term" value="P:methylation"/>
    <property type="evidence" value="ECO:0007669"/>
    <property type="project" value="UniProtKB-KW"/>
</dbReference>
<organism evidence="4 5">
    <name type="scientific">Ktedonosporobacter rubrisoli</name>
    <dbReference type="NCBI Taxonomy" id="2509675"/>
    <lineage>
        <taxon>Bacteria</taxon>
        <taxon>Bacillati</taxon>
        <taxon>Chloroflexota</taxon>
        <taxon>Ktedonobacteria</taxon>
        <taxon>Ktedonobacterales</taxon>
        <taxon>Ktedonosporobacteraceae</taxon>
        <taxon>Ktedonosporobacter</taxon>
    </lineage>
</organism>
<keyword evidence="1 4" id="KW-0489">Methyltransferase</keyword>
<dbReference type="GO" id="GO:0008168">
    <property type="term" value="F:methyltransferase activity"/>
    <property type="evidence" value="ECO:0007669"/>
    <property type="project" value="UniProtKB-KW"/>
</dbReference>
<name>A0A4P6K034_KTERU</name>
<dbReference type="AlphaFoldDB" id="A0A4P6K034"/>
<dbReference type="OrthoDB" id="9811589at2"/>
<reference evidence="4 5" key="1">
    <citation type="submission" date="2019-01" db="EMBL/GenBank/DDBJ databases">
        <title>Ktedonosporobacter rubrisoli SCAWS-G2.</title>
        <authorList>
            <person name="Huang Y."/>
            <person name="Yan B."/>
        </authorList>
    </citation>
    <scope>NUCLEOTIDE SEQUENCE [LARGE SCALE GENOMIC DNA]</scope>
    <source>
        <strain evidence="4 5">SCAWS-G2</strain>
    </source>
</reference>
<dbReference type="SUPFAM" id="SSF53335">
    <property type="entry name" value="S-adenosyl-L-methionine-dependent methyltransferases"/>
    <property type="match status" value="1"/>
</dbReference>
<dbReference type="InterPro" id="IPR029063">
    <property type="entry name" value="SAM-dependent_MTases_sf"/>
</dbReference>
<sequence length="252" mass="28283">MNEYDLIAPFYDIEHARFSEDLDLYQNFAEICGGKVLELACGSGRALLPLAREGYELTGVDTSARMLDLARQRLAEAGLEQRCTLVQQDIGTMQLGQKFRLAFVALGSFSHITTRAAQAQALSAIRAHLNTGGTFIIDISNADARYMEELSGQMLHQGTWKCPDESLVSHFVSPVSASDRHLLELTHFYDQYKQSGPVQRTVVTTYLYLFERNEIELLLERAGFVVKDTYGDYELGPYQLESPRLICIAEAK</sequence>
<gene>
    <name evidence="4" type="ORF">EPA93_37580</name>
</gene>
<dbReference type="CDD" id="cd02440">
    <property type="entry name" value="AdoMet_MTases"/>
    <property type="match status" value="1"/>
</dbReference>
<keyword evidence="5" id="KW-1185">Reference proteome</keyword>
<dbReference type="Gene3D" id="3.40.50.150">
    <property type="entry name" value="Vaccinia Virus protein VP39"/>
    <property type="match status" value="1"/>
</dbReference>
<proteinExistence type="predicted"/>
<dbReference type="KEGG" id="kbs:EPA93_37580"/>
<dbReference type="Pfam" id="PF13649">
    <property type="entry name" value="Methyltransf_25"/>
    <property type="match status" value="1"/>
</dbReference>
<accession>A0A4P6K034</accession>
<dbReference type="InterPro" id="IPR041698">
    <property type="entry name" value="Methyltransf_25"/>
</dbReference>
<protein>
    <submittedName>
        <fullName evidence="4">Class I SAM-dependent methyltransferase</fullName>
    </submittedName>
</protein>
<evidence type="ECO:0000313" key="4">
    <source>
        <dbReference type="EMBL" id="QBD81384.1"/>
    </source>
</evidence>